<accession>A0AAD5XI77</accession>
<evidence type="ECO:0000313" key="1">
    <source>
        <dbReference type="EMBL" id="KAJ3130725.1"/>
    </source>
</evidence>
<dbReference type="AlphaFoldDB" id="A0AAD5XI77"/>
<dbReference type="EMBL" id="JADGJH010000360">
    <property type="protein sequence ID" value="KAJ3130725.1"/>
    <property type="molecule type" value="Genomic_DNA"/>
</dbReference>
<keyword evidence="2" id="KW-1185">Reference proteome</keyword>
<evidence type="ECO:0000313" key="2">
    <source>
        <dbReference type="Proteomes" id="UP001211907"/>
    </source>
</evidence>
<dbReference type="Proteomes" id="UP001211907">
    <property type="component" value="Unassembled WGS sequence"/>
</dbReference>
<reference evidence="1" key="1">
    <citation type="submission" date="2020-05" db="EMBL/GenBank/DDBJ databases">
        <title>Phylogenomic resolution of chytrid fungi.</title>
        <authorList>
            <person name="Stajich J.E."/>
            <person name="Amses K."/>
            <person name="Simmons R."/>
            <person name="Seto K."/>
            <person name="Myers J."/>
            <person name="Bonds A."/>
            <person name="Quandt C.A."/>
            <person name="Barry K."/>
            <person name="Liu P."/>
            <person name="Grigoriev I."/>
            <person name="Longcore J.E."/>
            <person name="James T.Y."/>
        </authorList>
    </citation>
    <scope>NUCLEOTIDE SEQUENCE</scope>
    <source>
        <strain evidence="1">JEL0513</strain>
    </source>
</reference>
<comment type="caution">
    <text evidence="1">The sequence shown here is derived from an EMBL/GenBank/DDBJ whole genome shotgun (WGS) entry which is preliminary data.</text>
</comment>
<gene>
    <name evidence="1" type="ORF">HK100_007618</name>
</gene>
<proteinExistence type="predicted"/>
<organism evidence="1 2">
    <name type="scientific">Physocladia obscura</name>
    <dbReference type="NCBI Taxonomy" id="109957"/>
    <lineage>
        <taxon>Eukaryota</taxon>
        <taxon>Fungi</taxon>
        <taxon>Fungi incertae sedis</taxon>
        <taxon>Chytridiomycota</taxon>
        <taxon>Chytridiomycota incertae sedis</taxon>
        <taxon>Chytridiomycetes</taxon>
        <taxon>Chytridiales</taxon>
        <taxon>Chytriomycetaceae</taxon>
        <taxon>Physocladia</taxon>
    </lineage>
</organism>
<sequence>MPQALSVNLIPRRSSNLTAQKSLGPTNDIAFHLKASIDSYTTTDSVAIPTSRVNNLSCNASVFYFIEMQHQFVLDEWNNFHDQNGNIKLLAPGAAEAARSSTIIPSISAAAAPSWTAITLQGLKTNHPTAPTKFNYLPPTIQLAMPNGYSIGPLMQWLQSHDFSDKNNQFTSSPLPLSSRTLLDSLNNEMSYSSEFGDSIPCKEIRFLQMLQTANRLGMTDATSLTALIFQANRPESMHFTISESEINYPIYIPFSNWILENWDETSLANSQKVIVRDENNTWSASFSKIDESFLIHTTILLQLQGMASKAVMLLNSWCKKDVILLKAIANRIADVASSLSIPGASGIGHSIMQEVWKYEMISSTIMETPIQEQAEKNIEEMEALADQCFAGFQEIANLNDKDQQSLKRVNQLAKYQRQEIFLQSMQETKKGKCLQNETSQLRSKSLHQTFVTVSDNDDEISDFEDMAFKPPEFPPPPPPTSSFFEVSSGFTHRQDSETSDSSNFYQPTTKRTSVLTFSPNSMITELKSFNLNINDSKYEKIYRSLPAANQKTFRDSVSDDTVSIISMASILSSAVFDRITCGTDANTQSLLKATHDYTELGSSDSYLNSDIENEVHNSLDEGSHLNSQSLLASHAGKQSRKMEAYLLWIIKWEFENWKKDVNKMKNAYVLLPSNLESNASPIADSRCMSIATSNRSDLEGIGVGAGPFRGHHDNEVAHESGGGIMKKVFKKIGDFGGKSKPNDITANNRQKEKIIERIEGVTFSWDENRSDDNEENDGDVVVASIIVVRNMKGEIVSFTIYPRRI</sequence>
<name>A0AAD5XI77_9FUNG</name>
<protein>
    <submittedName>
        <fullName evidence="1">Uncharacterized protein</fullName>
    </submittedName>
</protein>